<comment type="caution">
    <text evidence="2">The sequence shown here is derived from an EMBL/GenBank/DDBJ whole genome shotgun (WGS) entry which is preliminary data.</text>
</comment>
<evidence type="ECO:0000313" key="2">
    <source>
        <dbReference type="EMBL" id="KAL2085526.1"/>
    </source>
</evidence>
<dbReference type="Pfam" id="PF15692">
    <property type="entry name" value="NKAP"/>
    <property type="match status" value="1"/>
</dbReference>
<evidence type="ECO:0008006" key="4">
    <source>
        <dbReference type="Google" id="ProtNLM"/>
    </source>
</evidence>
<feature type="compositionally biased region" description="Basic residues" evidence="1">
    <location>
        <begin position="162"/>
        <end position="185"/>
    </location>
</feature>
<dbReference type="EMBL" id="JBHFQA010000016">
    <property type="protein sequence ID" value="KAL2085526.1"/>
    <property type="molecule type" value="Genomic_DNA"/>
</dbReference>
<name>A0ABD1JEF0_9TELE</name>
<dbReference type="PANTHER" id="PTHR46940:SF1">
    <property type="entry name" value="NKAP DOMAIN CONTAINING 1"/>
    <property type="match status" value="1"/>
</dbReference>
<accession>A0ABD1JEF0</accession>
<evidence type="ECO:0000313" key="3">
    <source>
        <dbReference type="Proteomes" id="UP001591681"/>
    </source>
</evidence>
<proteinExistence type="predicted"/>
<sequence>MSGVSLGKKLLRNVIRHTDIHNKLQEEQDMWKLRGLEKTVLQSDTSSNRPPASPSRGYMHCDRDEDDWSPARNRGGVKGRESEKQERGPRLSERDERDARYWSRKLYEFEANDPDRWGHSGFKELYPEEFKSDSEDESSGDTNARHRKKKCKSSRGEDEHRKHSKKASHKKKKRRRKREKKKKRKADASSSSDSDDTDGETRRKRRKEGKRKVRRKKAERGRREEESSSEESDSEGEGEGEGERRSGGGQRKRHRRDSQGTHQEVSRKKRKNWKAADEEKSDDSSED</sequence>
<feature type="region of interest" description="Disordered" evidence="1">
    <location>
        <begin position="127"/>
        <end position="287"/>
    </location>
</feature>
<keyword evidence="3" id="KW-1185">Reference proteome</keyword>
<dbReference type="Proteomes" id="UP001591681">
    <property type="component" value="Unassembled WGS sequence"/>
</dbReference>
<reference evidence="2 3" key="1">
    <citation type="submission" date="2024-09" db="EMBL/GenBank/DDBJ databases">
        <title>A chromosome-level genome assembly of Gray's grenadier anchovy, Coilia grayii.</title>
        <authorList>
            <person name="Fu Z."/>
        </authorList>
    </citation>
    <scope>NUCLEOTIDE SEQUENCE [LARGE SCALE GENOMIC DNA]</scope>
    <source>
        <strain evidence="2">G4</strain>
        <tissue evidence="2">Muscle</tissue>
    </source>
</reference>
<dbReference type="AlphaFoldDB" id="A0ABD1JEF0"/>
<feature type="compositionally biased region" description="Basic and acidic residues" evidence="1">
    <location>
        <begin position="78"/>
        <end position="97"/>
    </location>
</feature>
<protein>
    <recommendedName>
        <fullName evidence="4">NKAP domain containing 1</fullName>
    </recommendedName>
</protein>
<feature type="compositionally biased region" description="Polar residues" evidence="1">
    <location>
        <begin position="40"/>
        <end position="50"/>
    </location>
</feature>
<organism evidence="2 3">
    <name type="scientific">Coilia grayii</name>
    <name type="common">Gray's grenadier anchovy</name>
    <dbReference type="NCBI Taxonomy" id="363190"/>
    <lineage>
        <taxon>Eukaryota</taxon>
        <taxon>Metazoa</taxon>
        <taxon>Chordata</taxon>
        <taxon>Craniata</taxon>
        <taxon>Vertebrata</taxon>
        <taxon>Euteleostomi</taxon>
        <taxon>Actinopterygii</taxon>
        <taxon>Neopterygii</taxon>
        <taxon>Teleostei</taxon>
        <taxon>Clupei</taxon>
        <taxon>Clupeiformes</taxon>
        <taxon>Clupeoidei</taxon>
        <taxon>Engraulidae</taxon>
        <taxon>Coilinae</taxon>
        <taxon>Coilia</taxon>
    </lineage>
</organism>
<gene>
    <name evidence="2" type="ORF">ACEWY4_018846</name>
</gene>
<feature type="compositionally biased region" description="Basic residues" evidence="1">
    <location>
        <begin position="202"/>
        <end position="220"/>
    </location>
</feature>
<evidence type="ECO:0000256" key="1">
    <source>
        <dbReference type="SAM" id="MobiDB-lite"/>
    </source>
</evidence>
<dbReference type="PANTHER" id="PTHR46940">
    <property type="entry name" value="NKAP DOMAIN-CONTAINING 1"/>
    <property type="match status" value="1"/>
</dbReference>
<dbReference type="InterPro" id="IPR043407">
    <property type="entry name" value="Nkap_D1"/>
</dbReference>
<feature type="compositionally biased region" description="Acidic residues" evidence="1">
    <location>
        <begin position="227"/>
        <end position="240"/>
    </location>
</feature>
<feature type="region of interest" description="Disordered" evidence="1">
    <location>
        <begin position="39"/>
        <end position="97"/>
    </location>
</feature>